<gene>
    <name evidence="1" type="ORF">BZG36_03221</name>
</gene>
<proteinExistence type="predicted"/>
<keyword evidence="2" id="KW-1185">Reference proteome</keyword>
<accession>A0A261XWW1</accession>
<dbReference type="AlphaFoldDB" id="A0A261XWW1"/>
<dbReference type="OrthoDB" id="429143at2759"/>
<dbReference type="CDD" id="cd00377">
    <property type="entry name" value="ICL_PEPM"/>
    <property type="match status" value="1"/>
</dbReference>
<dbReference type="GO" id="GO:0003824">
    <property type="term" value="F:catalytic activity"/>
    <property type="evidence" value="ECO:0007669"/>
    <property type="project" value="InterPro"/>
</dbReference>
<dbReference type="SUPFAM" id="SSF51621">
    <property type="entry name" value="Phosphoenolpyruvate/pyruvate domain"/>
    <property type="match status" value="1"/>
</dbReference>
<reference evidence="1 2" key="1">
    <citation type="journal article" date="2017" name="Mycologia">
        <title>Bifiguratus adelaidae, gen. et sp. nov., a new member of Mucoromycotina in endophytic and soil-dwelling habitats.</title>
        <authorList>
            <person name="Torres-Cruz T.J."/>
            <person name="Billingsley Tobias T.L."/>
            <person name="Almatruk M."/>
            <person name="Hesse C."/>
            <person name="Kuske C.R."/>
            <person name="Desiro A."/>
            <person name="Benucci G.M."/>
            <person name="Bonito G."/>
            <person name="Stajich J.E."/>
            <person name="Dunlap C."/>
            <person name="Arnold A.E."/>
            <person name="Porras-Alfaro A."/>
        </authorList>
    </citation>
    <scope>NUCLEOTIDE SEQUENCE [LARGE SCALE GENOMIC DNA]</scope>
    <source>
        <strain evidence="1 2">AZ0501</strain>
    </source>
</reference>
<organism evidence="1 2">
    <name type="scientific">Bifiguratus adelaidae</name>
    <dbReference type="NCBI Taxonomy" id="1938954"/>
    <lineage>
        <taxon>Eukaryota</taxon>
        <taxon>Fungi</taxon>
        <taxon>Fungi incertae sedis</taxon>
        <taxon>Mucoromycota</taxon>
        <taxon>Mucoromycotina</taxon>
        <taxon>Endogonomycetes</taxon>
        <taxon>Endogonales</taxon>
        <taxon>Endogonales incertae sedis</taxon>
        <taxon>Bifiguratus</taxon>
    </lineage>
</organism>
<dbReference type="InterPro" id="IPR018523">
    <property type="entry name" value="Isocitrate_lyase_ph_CS"/>
</dbReference>
<dbReference type="Gene3D" id="3.20.20.60">
    <property type="entry name" value="Phosphoenolpyruvate-binding domains"/>
    <property type="match status" value="1"/>
</dbReference>
<dbReference type="InterPro" id="IPR015813">
    <property type="entry name" value="Pyrv/PenolPyrv_kinase-like_dom"/>
</dbReference>
<sequence length="295" mass="31892">MLRQTTALRRLLAEKRFIYGPGVFDGISVRQASAVGFDFLYMTGSGVAASRIGQADLGITTLQDMAETATIICEVAKVPVVADMDTGFGGPLNITRAIHMYENAGIAGCHIEDQTFPKRCGHLQGKSVVSKEEFIQRIAAAVNARRDPDFVIIARTDAYQPHGFDNAVECLEAAFKAGADMGFFEGCKSREDSENVIRAFPCKDMLLNVPAFGDTPNFNVKEIEDMGYKMAIFSQTGKTPMTLAAKRAYETLKREGSDASVCEGYSPKAFFTLNGLAEAIEIDKKAGGKALDALG</sequence>
<evidence type="ECO:0000313" key="1">
    <source>
        <dbReference type="EMBL" id="OZJ02842.1"/>
    </source>
</evidence>
<dbReference type="Pfam" id="PF13714">
    <property type="entry name" value="PEP_mutase"/>
    <property type="match status" value="1"/>
</dbReference>
<evidence type="ECO:0008006" key="3">
    <source>
        <dbReference type="Google" id="ProtNLM"/>
    </source>
</evidence>
<name>A0A261XWW1_9FUNG</name>
<dbReference type="PROSITE" id="PS00161">
    <property type="entry name" value="ISOCITRATE_LYASE"/>
    <property type="match status" value="1"/>
</dbReference>
<evidence type="ECO:0000313" key="2">
    <source>
        <dbReference type="Proteomes" id="UP000242875"/>
    </source>
</evidence>
<dbReference type="Proteomes" id="UP000242875">
    <property type="component" value="Unassembled WGS sequence"/>
</dbReference>
<dbReference type="EMBL" id="MVBO01000121">
    <property type="protein sequence ID" value="OZJ02842.1"/>
    <property type="molecule type" value="Genomic_DNA"/>
</dbReference>
<protein>
    <recommendedName>
        <fullName evidence="3">Carboxyvinyl-carboxyphosphonate phosphorylmutase</fullName>
    </recommendedName>
</protein>
<dbReference type="InterPro" id="IPR040442">
    <property type="entry name" value="Pyrv_kinase-like_dom_sf"/>
</dbReference>
<comment type="caution">
    <text evidence="1">The sequence shown here is derived from an EMBL/GenBank/DDBJ whole genome shotgun (WGS) entry which is preliminary data.</text>
</comment>
<dbReference type="PANTHER" id="PTHR42905:SF2">
    <property type="entry name" value="PHOSPHOENOLPYRUVATE CARBOXYLASE FAMILY PROTEIN"/>
    <property type="match status" value="1"/>
</dbReference>
<dbReference type="InterPro" id="IPR039556">
    <property type="entry name" value="ICL/PEPM"/>
</dbReference>
<dbReference type="PANTHER" id="PTHR42905">
    <property type="entry name" value="PHOSPHOENOLPYRUVATE CARBOXYLASE"/>
    <property type="match status" value="1"/>
</dbReference>